<reference evidence="3 4" key="1">
    <citation type="submission" date="2021-07" db="EMBL/GenBank/DDBJ databases">
        <title>A novel Jannaschia species isolated from marine dinoflagellate Ceratoperidinium margalefii.</title>
        <authorList>
            <person name="Jiang Y."/>
            <person name="Li Z."/>
        </authorList>
    </citation>
    <scope>NUCLEOTIDE SEQUENCE [LARGE SCALE GENOMIC DNA]</scope>
    <source>
        <strain evidence="3 4">J12C1-MA-4</strain>
    </source>
</reference>
<feature type="domain" description="RRN7-type" evidence="2">
    <location>
        <begin position="17"/>
        <end position="47"/>
    </location>
</feature>
<keyword evidence="1" id="KW-0812">Transmembrane</keyword>
<evidence type="ECO:0000256" key="1">
    <source>
        <dbReference type="SAM" id="Phobius"/>
    </source>
</evidence>
<gene>
    <name evidence="3" type="ORF">KYE46_09030</name>
</gene>
<sequence>MTDTFDREPESARPEDEHRFPCPNCGSDMRYAPAEGKMICDHCGNEEPIEVTDGPWGGGVAMVENDFEAAVRGEVAASEMEETRVSTCPNCGAQVQFDGADHSQECPFCATPVVADTGTHRHIKPKGLIPFQLTEREAHKAMNDWLHGLWFAPNGLKEYARKDSSLDGIYVPFWTYDADTATRYRGQRGTAYYVTVKGPDGKPRQERRIRWTRASGRVSRFFDDILVLASKSLPKRYTDALAPWDLSGLAEYRPEFLSGFRAEGYTVELDEGMLEARAIMDAQIQRDIRRDIGGDAQRIDAMDTHVDKVTFKHILLPVWIAAYKYRGKSFRFVVNAQSGKVQGERPYSWGKIALAVIAALIVAAAVFYGLEVMDR</sequence>
<organism evidence="3 4">
    <name type="scientific">Gymnodinialimonas ceratoperidinii</name>
    <dbReference type="NCBI Taxonomy" id="2856823"/>
    <lineage>
        <taxon>Bacteria</taxon>
        <taxon>Pseudomonadati</taxon>
        <taxon>Pseudomonadota</taxon>
        <taxon>Alphaproteobacteria</taxon>
        <taxon>Rhodobacterales</taxon>
        <taxon>Paracoccaceae</taxon>
        <taxon>Gymnodinialimonas</taxon>
    </lineage>
</organism>
<dbReference type="Pfam" id="PF11781">
    <property type="entry name" value="Zn_ribbon_RRN7"/>
    <property type="match status" value="1"/>
</dbReference>
<evidence type="ECO:0000313" key="4">
    <source>
        <dbReference type="Proteomes" id="UP000825009"/>
    </source>
</evidence>
<dbReference type="InterPro" id="IPR021752">
    <property type="entry name" value="TF_Rrn7_Zf"/>
</dbReference>
<evidence type="ECO:0000313" key="3">
    <source>
        <dbReference type="EMBL" id="QXT38103.1"/>
    </source>
</evidence>
<proteinExistence type="predicted"/>
<feature type="transmembrane region" description="Helical" evidence="1">
    <location>
        <begin position="349"/>
        <end position="370"/>
    </location>
</feature>
<evidence type="ECO:0000259" key="2">
    <source>
        <dbReference type="Pfam" id="PF11781"/>
    </source>
</evidence>
<dbReference type="PANTHER" id="PTHR37826:SF3">
    <property type="entry name" value="J DOMAIN-CONTAINING PROTEIN"/>
    <property type="match status" value="1"/>
</dbReference>
<protein>
    <submittedName>
        <fullName evidence="3">TFIIB-type zinc finger domain-containing protein</fullName>
    </submittedName>
</protein>
<name>A0A8F6TUI8_9RHOB</name>
<dbReference type="KEGG" id="gce:KYE46_09030"/>
<dbReference type="AlphaFoldDB" id="A0A8F6TUI8"/>
<dbReference type="RefSeq" id="WP_219000300.1">
    <property type="nucleotide sequence ID" value="NZ_CP079194.1"/>
</dbReference>
<dbReference type="PANTHER" id="PTHR37826">
    <property type="entry name" value="FLOTILLIN BAND_7_5 DOMAIN PROTEIN"/>
    <property type="match status" value="1"/>
</dbReference>
<keyword evidence="1" id="KW-0472">Membrane</keyword>
<dbReference type="Proteomes" id="UP000825009">
    <property type="component" value="Chromosome"/>
</dbReference>
<keyword evidence="4" id="KW-1185">Reference proteome</keyword>
<accession>A0A8F6TUI8</accession>
<dbReference type="EMBL" id="CP079194">
    <property type="protein sequence ID" value="QXT38103.1"/>
    <property type="molecule type" value="Genomic_DNA"/>
</dbReference>
<keyword evidence="1" id="KW-1133">Transmembrane helix</keyword>